<dbReference type="SUPFAM" id="SSF48452">
    <property type="entry name" value="TPR-like"/>
    <property type="match status" value="1"/>
</dbReference>
<dbReference type="EMBL" id="BDUF01000061">
    <property type="protein sequence ID" value="GAX90688.1"/>
    <property type="molecule type" value="Genomic_DNA"/>
</dbReference>
<dbReference type="RefSeq" id="WP_096182415.1">
    <property type="nucleotide sequence ID" value="NZ_BDUF01000061.1"/>
</dbReference>
<dbReference type="Proteomes" id="UP000217785">
    <property type="component" value="Unassembled WGS sequence"/>
</dbReference>
<protein>
    <submittedName>
        <fullName evidence="1">Uncharacterized protein</fullName>
    </submittedName>
</protein>
<reference evidence="2" key="1">
    <citation type="submission" date="2017-07" db="EMBL/GenBank/DDBJ databases">
        <title>Draft genome sequence of Effusibacillus lacus strain skLN1.</title>
        <authorList>
            <person name="Watanabe M."/>
            <person name="Kojima H."/>
            <person name="Fukui M."/>
        </authorList>
    </citation>
    <scope>NUCLEOTIDE SEQUENCE [LARGE SCALE GENOMIC DNA]</scope>
    <source>
        <strain evidence="2">skLN1</strain>
    </source>
</reference>
<keyword evidence="2" id="KW-1185">Reference proteome</keyword>
<sequence length="432" mass="48631">MDTETDVIQQILDSADEHMDADNYDKALETLQYALRRPEFDIRVYQKAAFVLRMLGRQEAAELFEGVVADPEDPNPCFQLGYQLVQEGLFGSALGPLSRCVRLAPDAAAANYEFAYALMKEFYNEEALHFFARAYEQEQAMSITFYMAQLLLFLGHKEEAASFASKLEEQVRESGEGQAQLDYLRGMFQRASSFPPHNLRDWHFVQYGGLLLRLFEEDHPGEPNESNGRYTFVNFGYDQTAAVLGALQAVVQQTPVFQKYEFAAPAGETSAPLAHALSGMFEIPVLSLEEGLAANKRGIVITAFSDELDPIAADVWDRKDILLFSFAFSWTRESNILPEAIGYLAQGARLPWQARYEAGENGEPVLVEADNRSAGAIAQSILDRLSHIDREWLTELRRYYAGRQFQLVAGNRIEVPRKKFFVHSALGGGRFT</sequence>
<dbReference type="AlphaFoldDB" id="A0A292YL70"/>
<name>A0A292YL70_9BACL</name>
<gene>
    <name evidence="1" type="ORF">EFBL_2326</name>
</gene>
<accession>A0A292YL70</accession>
<evidence type="ECO:0000313" key="2">
    <source>
        <dbReference type="Proteomes" id="UP000217785"/>
    </source>
</evidence>
<dbReference type="Gene3D" id="1.25.40.10">
    <property type="entry name" value="Tetratricopeptide repeat domain"/>
    <property type="match status" value="1"/>
</dbReference>
<organism evidence="1 2">
    <name type="scientific">Effusibacillus lacus</name>
    <dbReference type="NCBI Taxonomy" id="1348429"/>
    <lineage>
        <taxon>Bacteria</taxon>
        <taxon>Bacillati</taxon>
        <taxon>Bacillota</taxon>
        <taxon>Bacilli</taxon>
        <taxon>Bacillales</taxon>
        <taxon>Alicyclobacillaceae</taxon>
        <taxon>Effusibacillus</taxon>
    </lineage>
</organism>
<dbReference type="InterPro" id="IPR011990">
    <property type="entry name" value="TPR-like_helical_dom_sf"/>
</dbReference>
<dbReference type="OrthoDB" id="2379299at2"/>
<comment type="caution">
    <text evidence="1">The sequence shown here is derived from an EMBL/GenBank/DDBJ whole genome shotgun (WGS) entry which is preliminary data.</text>
</comment>
<proteinExistence type="predicted"/>
<evidence type="ECO:0000313" key="1">
    <source>
        <dbReference type="EMBL" id="GAX90688.1"/>
    </source>
</evidence>